<dbReference type="InterPro" id="IPR001431">
    <property type="entry name" value="Pept_M16_Zn_BS"/>
</dbReference>
<dbReference type="Gene3D" id="3.30.830.10">
    <property type="entry name" value="Metalloenzyme, LuxS/M16 peptidase-like"/>
    <property type="match status" value="2"/>
</dbReference>
<dbReference type="AlphaFoldDB" id="A0A6C0DY17"/>
<dbReference type="GO" id="GO:0006508">
    <property type="term" value="P:proteolysis"/>
    <property type="evidence" value="ECO:0007669"/>
    <property type="project" value="InterPro"/>
</dbReference>
<evidence type="ECO:0008006" key="5">
    <source>
        <dbReference type="Google" id="ProtNLM"/>
    </source>
</evidence>
<evidence type="ECO:0000259" key="3">
    <source>
        <dbReference type="Pfam" id="PF05193"/>
    </source>
</evidence>
<dbReference type="InterPro" id="IPR011765">
    <property type="entry name" value="Pept_M16_N"/>
</dbReference>
<comment type="similarity">
    <text evidence="1">Belongs to the peptidase M16 family.</text>
</comment>
<dbReference type="InterPro" id="IPR050361">
    <property type="entry name" value="MPP/UQCRC_Complex"/>
</dbReference>
<feature type="domain" description="Peptidase M16 C-terminal" evidence="3">
    <location>
        <begin position="168"/>
        <end position="350"/>
    </location>
</feature>
<dbReference type="Pfam" id="PF00675">
    <property type="entry name" value="Peptidase_M16"/>
    <property type="match status" value="1"/>
</dbReference>
<dbReference type="GO" id="GO:0004222">
    <property type="term" value="F:metalloendopeptidase activity"/>
    <property type="evidence" value="ECO:0007669"/>
    <property type="project" value="InterPro"/>
</dbReference>
<reference evidence="4" key="1">
    <citation type="journal article" date="2020" name="Nature">
        <title>Giant virus diversity and host interactions through global metagenomics.</title>
        <authorList>
            <person name="Schulz F."/>
            <person name="Roux S."/>
            <person name="Paez-Espino D."/>
            <person name="Jungbluth S."/>
            <person name="Walsh D.A."/>
            <person name="Denef V.J."/>
            <person name="McMahon K.D."/>
            <person name="Konstantinidis K.T."/>
            <person name="Eloe-Fadrosh E.A."/>
            <person name="Kyrpides N.C."/>
            <person name="Woyke T."/>
        </authorList>
    </citation>
    <scope>NUCLEOTIDE SEQUENCE</scope>
    <source>
        <strain evidence="4">GVMAG-M-3300023174-92</strain>
    </source>
</reference>
<feature type="domain" description="Peptidase M16 N-terminal" evidence="2">
    <location>
        <begin position="25"/>
        <end position="157"/>
    </location>
</feature>
<protein>
    <recommendedName>
        <fullName evidence="5">Peptidase</fullName>
    </recommendedName>
</protein>
<dbReference type="Pfam" id="PF05193">
    <property type="entry name" value="Peptidase_M16_C"/>
    <property type="match status" value="1"/>
</dbReference>
<dbReference type="SUPFAM" id="SSF63411">
    <property type="entry name" value="LuxS/MPP-like metallohydrolase"/>
    <property type="match status" value="2"/>
</dbReference>
<dbReference type="PROSITE" id="PS00143">
    <property type="entry name" value="INSULINASE"/>
    <property type="match status" value="1"/>
</dbReference>
<organism evidence="4">
    <name type="scientific">viral metagenome</name>
    <dbReference type="NCBI Taxonomy" id="1070528"/>
    <lineage>
        <taxon>unclassified sequences</taxon>
        <taxon>metagenomes</taxon>
        <taxon>organismal metagenomes</taxon>
    </lineage>
</organism>
<dbReference type="PANTHER" id="PTHR11851">
    <property type="entry name" value="METALLOPROTEASE"/>
    <property type="match status" value="1"/>
</dbReference>
<evidence type="ECO:0000313" key="4">
    <source>
        <dbReference type="EMBL" id="QHT21220.1"/>
    </source>
</evidence>
<dbReference type="GO" id="GO:0046872">
    <property type="term" value="F:metal ion binding"/>
    <property type="evidence" value="ECO:0007669"/>
    <property type="project" value="InterPro"/>
</dbReference>
<dbReference type="InterPro" id="IPR007863">
    <property type="entry name" value="Peptidase_M16_C"/>
</dbReference>
<dbReference type="InterPro" id="IPR011249">
    <property type="entry name" value="Metalloenz_LuxS/M16"/>
</dbReference>
<dbReference type="EMBL" id="MN739688">
    <property type="protein sequence ID" value="QHT21220.1"/>
    <property type="molecule type" value="Genomic_DNA"/>
</dbReference>
<proteinExistence type="inferred from homology"/>
<accession>A0A6C0DY17</accession>
<dbReference type="PANTHER" id="PTHR11851:SF49">
    <property type="entry name" value="MITOCHONDRIAL-PROCESSING PEPTIDASE SUBUNIT ALPHA"/>
    <property type="match status" value="1"/>
</dbReference>
<name>A0A6C0DY17_9ZZZZ</name>
<evidence type="ECO:0000259" key="2">
    <source>
        <dbReference type="Pfam" id="PF00675"/>
    </source>
</evidence>
<evidence type="ECO:0000256" key="1">
    <source>
        <dbReference type="ARBA" id="ARBA00007261"/>
    </source>
</evidence>
<sequence>MTISHTYENGFKLVYQKSYSSVPVTVLYVFVRFGSIHETEDRGIAHFIEHMCFKGTVKMPKSREITAVYDKIGAFINAYTLREHTCYAVKCSDEYTANCIDVLADMVLHSQIKHKGYVLEKNVVKEEMIRASDNPRHEVLKWSGELVYENTPYENPVDDLKYHTHRSLPYESLLRMYKQYYRPENMGLSVISNLSFKTVQKMVEGSEFLKGSNVEPMSYYSPISIPTSCDTKIVIKKRKGVNATYLNVAFRTCKYGEPDIYGLHLIESIMGGYMSSRMFTLLREKNGITYESSCSLTCYKHFGDISLYAVCDHKKVLPNTENPGLLALILRLLNDLISDGITEKELKEAKGNIKGRLVRDMENTTKIAEYNGIERIIYENRESIPYDQIYKKCYAGITRRDINRIIRTYFTRNNMSVVMYGEHVPSLGLVKKYFTQLIRGSN</sequence>